<keyword evidence="5" id="KW-0460">Magnesium</keyword>
<evidence type="ECO:0000256" key="2">
    <source>
        <dbReference type="ARBA" id="ARBA00001946"/>
    </source>
</evidence>
<dbReference type="PANTHER" id="PTHR12992">
    <property type="entry name" value="NUDIX HYDROLASE"/>
    <property type="match status" value="1"/>
</dbReference>
<evidence type="ECO:0000256" key="5">
    <source>
        <dbReference type="ARBA" id="ARBA00022842"/>
    </source>
</evidence>
<dbReference type="GO" id="GO:0010945">
    <property type="term" value="F:coenzyme A diphosphatase activity"/>
    <property type="evidence" value="ECO:0007669"/>
    <property type="project" value="InterPro"/>
</dbReference>
<dbReference type="Pfam" id="PF00293">
    <property type="entry name" value="NUDIX"/>
    <property type="match status" value="1"/>
</dbReference>
<feature type="domain" description="Nudix hydrolase" evidence="7">
    <location>
        <begin position="40"/>
        <end position="201"/>
    </location>
</feature>
<dbReference type="Gene3D" id="3.90.79.10">
    <property type="entry name" value="Nucleoside Triphosphate Pyrophosphohydrolase"/>
    <property type="match status" value="1"/>
</dbReference>
<comment type="cofactor">
    <cofactor evidence="2">
        <name>Mg(2+)</name>
        <dbReference type="ChEBI" id="CHEBI:18420"/>
    </cofactor>
</comment>
<evidence type="ECO:0000256" key="3">
    <source>
        <dbReference type="ARBA" id="ARBA00022723"/>
    </source>
</evidence>
<comment type="cofactor">
    <cofactor evidence="1">
        <name>Mn(2+)</name>
        <dbReference type="ChEBI" id="CHEBI:29035"/>
    </cofactor>
</comment>
<dbReference type="InterPro" id="IPR045121">
    <property type="entry name" value="CoAse"/>
</dbReference>
<evidence type="ECO:0000259" key="7">
    <source>
        <dbReference type="PROSITE" id="PS51462"/>
    </source>
</evidence>
<dbReference type="PANTHER" id="PTHR12992:SF11">
    <property type="entry name" value="MITOCHONDRIAL COENZYME A DIPHOSPHATASE NUDT8"/>
    <property type="match status" value="1"/>
</dbReference>
<keyword evidence="4 8" id="KW-0378">Hydrolase</keyword>
<dbReference type="AlphaFoldDB" id="A0A7Z9A1I2"/>
<evidence type="ECO:0000256" key="1">
    <source>
        <dbReference type="ARBA" id="ARBA00001936"/>
    </source>
</evidence>
<evidence type="ECO:0000313" key="8">
    <source>
        <dbReference type="EMBL" id="VEI22298.1"/>
    </source>
</evidence>
<dbReference type="CDD" id="cd03426">
    <property type="entry name" value="NUDIX_CoAse_Nudt7"/>
    <property type="match status" value="1"/>
</dbReference>
<dbReference type="RefSeq" id="WP_126499588.1">
    <property type="nucleotide sequence ID" value="NZ_LR134479.1"/>
</dbReference>
<accession>A0A7Z9A1I2</accession>
<sequence>MPNTLNTAAEQARDVLANLAAGKLDVKIDSLMRYAPNSTLSKEAAVLVLFGVLDDEPSASADFEGCPECVGENLDVLLLVRADTLRSHAGQPAFPGGKIDPEDYELARQQGVPVGRIAALREAVEETGLDPAGVEILGELPTLPLAVSDFRVTPVLGWWASPTRVGVVDTNESALIARVPVRDLLNPANRHTAYVKRGHITHKTPAFEVVHSVGDARVEFTVWGFTAIVLDKIFDALTWTVPWDASVLKPAPALK</sequence>
<evidence type="ECO:0000313" key="9">
    <source>
        <dbReference type="Proteomes" id="UP000282386"/>
    </source>
</evidence>
<evidence type="ECO:0000256" key="4">
    <source>
        <dbReference type="ARBA" id="ARBA00022801"/>
    </source>
</evidence>
<dbReference type="InterPro" id="IPR000086">
    <property type="entry name" value="NUDIX_hydrolase_dom"/>
</dbReference>
<dbReference type="Proteomes" id="UP000282386">
    <property type="component" value="Chromosome"/>
</dbReference>
<evidence type="ECO:0000256" key="6">
    <source>
        <dbReference type="ARBA" id="ARBA00023211"/>
    </source>
</evidence>
<reference evidence="8 9" key="1">
    <citation type="submission" date="2018-12" db="EMBL/GenBank/DDBJ databases">
        <authorList>
            <consortium name="Pathogen Informatics"/>
        </authorList>
    </citation>
    <scope>NUCLEOTIDE SEQUENCE [LARGE SCALE GENOMIC DNA]</scope>
    <source>
        <strain evidence="8 9">NCTC10207</strain>
    </source>
</reference>
<gene>
    <name evidence="8" type="ORF">NCTC10207_00373</name>
</gene>
<protein>
    <submittedName>
        <fullName evidence="8">Putative NUDIX hydrolase</fullName>
    </submittedName>
</protein>
<keyword evidence="3" id="KW-0479">Metal-binding</keyword>
<dbReference type="GO" id="GO:0046872">
    <property type="term" value="F:metal ion binding"/>
    <property type="evidence" value="ECO:0007669"/>
    <property type="project" value="UniProtKB-KW"/>
</dbReference>
<dbReference type="SUPFAM" id="SSF55811">
    <property type="entry name" value="Nudix"/>
    <property type="match status" value="1"/>
</dbReference>
<organism evidence="8 9">
    <name type="scientific">Rothia aeria</name>
    <dbReference type="NCBI Taxonomy" id="172042"/>
    <lineage>
        <taxon>Bacteria</taxon>
        <taxon>Bacillati</taxon>
        <taxon>Actinomycetota</taxon>
        <taxon>Actinomycetes</taxon>
        <taxon>Micrococcales</taxon>
        <taxon>Micrococcaceae</taxon>
        <taxon>Rothia</taxon>
    </lineage>
</organism>
<keyword evidence="6" id="KW-0464">Manganese</keyword>
<proteinExistence type="predicted"/>
<dbReference type="PROSITE" id="PS51462">
    <property type="entry name" value="NUDIX"/>
    <property type="match status" value="1"/>
</dbReference>
<dbReference type="InterPro" id="IPR015797">
    <property type="entry name" value="NUDIX_hydrolase-like_dom_sf"/>
</dbReference>
<name>A0A7Z9A1I2_9MICC</name>
<dbReference type="EMBL" id="LR134479">
    <property type="protein sequence ID" value="VEI22298.1"/>
    <property type="molecule type" value="Genomic_DNA"/>
</dbReference>